<name>A0A2Z4ADR9_9BACT</name>
<gene>
    <name evidence="1" type="ORF">DF168_01424</name>
</gene>
<dbReference type="InterPro" id="IPR003718">
    <property type="entry name" value="OsmC/Ohr_fam"/>
</dbReference>
<reference evidence="1 2" key="1">
    <citation type="submission" date="2018-06" db="EMBL/GenBank/DDBJ databases">
        <title>Draft Genome Sequence of a Novel Marine Bacterium Related to the Verrucomicrobia.</title>
        <authorList>
            <person name="Vosseberg J."/>
            <person name="Martijn J."/>
            <person name="Ettema T.J.G."/>
        </authorList>
    </citation>
    <scope>NUCLEOTIDE SEQUENCE [LARGE SCALE GENOMIC DNA]</scope>
    <source>
        <strain evidence="1">TARA_B100001123</strain>
    </source>
</reference>
<evidence type="ECO:0000313" key="1">
    <source>
        <dbReference type="EMBL" id="AWT60221.1"/>
    </source>
</evidence>
<dbReference type="PANTHER" id="PTHR35368:SF1">
    <property type="entry name" value="HYDROPEROXIDE REDUCTASE"/>
    <property type="match status" value="1"/>
</dbReference>
<dbReference type="Proteomes" id="UP000247465">
    <property type="component" value="Chromosome"/>
</dbReference>
<evidence type="ECO:0008006" key="3">
    <source>
        <dbReference type="Google" id="ProtNLM"/>
    </source>
</evidence>
<dbReference type="KEGG" id="mtar:DF168_01424"/>
<dbReference type="SUPFAM" id="SSF82784">
    <property type="entry name" value="OsmC-like"/>
    <property type="match status" value="1"/>
</dbReference>
<proteinExistence type="predicted"/>
<dbReference type="InterPro" id="IPR036102">
    <property type="entry name" value="OsmC/Ohrsf"/>
</dbReference>
<evidence type="ECO:0000313" key="2">
    <source>
        <dbReference type="Proteomes" id="UP000247465"/>
    </source>
</evidence>
<dbReference type="InterPro" id="IPR015946">
    <property type="entry name" value="KH_dom-like_a/b"/>
</dbReference>
<dbReference type="InterPro" id="IPR052924">
    <property type="entry name" value="OsmC/Ohr_hydroprdx_reductase"/>
</dbReference>
<dbReference type="Gene3D" id="3.30.300.20">
    <property type="match status" value="1"/>
</dbReference>
<dbReference type="EMBL" id="CP029803">
    <property type="protein sequence ID" value="AWT60221.1"/>
    <property type="molecule type" value="Genomic_DNA"/>
</dbReference>
<accession>A0A2Z4ADR9</accession>
<protein>
    <recommendedName>
        <fullName evidence="3">OsmC-like protein</fullName>
    </recommendedName>
</protein>
<organism evidence="1 2">
    <name type="scientific">Candidatus Moanibacter tarae</name>
    <dbReference type="NCBI Taxonomy" id="2200854"/>
    <lineage>
        <taxon>Bacteria</taxon>
        <taxon>Pseudomonadati</taxon>
        <taxon>Verrucomicrobiota</taxon>
        <taxon>Opitutia</taxon>
        <taxon>Puniceicoccales</taxon>
        <taxon>Puniceicoccales incertae sedis</taxon>
        <taxon>Candidatus Moanibacter</taxon>
    </lineage>
</organism>
<dbReference type="PANTHER" id="PTHR35368">
    <property type="entry name" value="HYDROPEROXIDE REDUCTASE"/>
    <property type="match status" value="1"/>
</dbReference>
<dbReference type="AlphaFoldDB" id="A0A2Z4ADR9"/>
<sequence length="128" mass="14250">MSMSKSNIRRYEAKAQTTNTFGRVLCSCRNHHFIVDGPVQNGCPGEEVTPGEYFLAGIAACGVELLQVLAHQEETHLKSVNVDIAGEMDRSSPIHPEFTLFNSIRLKFRLEGVSIDRGQQLVESFKGR</sequence>
<dbReference type="Pfam" id="PF02566">
    <property type="entry name" value="OsmC"/>
    <property type="match status" value="1"/>
</dbReference>